<evidence type="ECO:0000313" key="3">
    <source>
        <dbReference type="Proteomes" id="UP001138997"/>
    </source>
</evidence>
<dbReference type="EMBL" id="JAJOMB010000020">
    <property type="protein sequence ID" value="MCD5315115.1"/>
    <property type="molecule type" value="Genomic_DNA"/>
</dbReference>
<dbReference type="InterPro" id="IPR006059">
    <property type="entry name" value="SBP"/>
</dbReference>
<proteinExistence type="predicted"/>
<feature type="chain" id="PRO_5040856712" evidence="1">
    <location>
        <begin position="33"/>
        <end position="460"/>
    </location>
</feature>
<dbReference type="Proteomes" id="UP001138997">
    <property type="component" value="Unassembled WGS sequence"/>
</dbReference>
<feature type="signal peptide" evidence="1">
    <location>
        <begin position="1"/>
        <end position="32"/>
    </location>
</feature>
<organism evidence="2 3">
    <name type="scientific">Kineosporia babensis</name>
    <dbReference type="NCBI Taxonomy" id="499548"/>
    <lineage>
        <taxon>Bacteria</taxon>
        <taxon>Bacillati</taxon>
        <taxon>Actinomycetota</taxon>
        <taxon>Actinomycetes</taxon>
        <taxon>Kineosporiales</taxon>
        <taxon>Kineosporiaceae</taxon>
        <taxon>Kineosporia</taxon>
    </lineage>
</organism>
<evidence type="ECO:0000256" key="1">
    <source>
        <dbReference type="SAM" id="SignalP"/>
    </source>
</evidence>
<evidence type="ECO:0000313" key="2">
    <source>
        <dbReference type="EMBL" id="MCD5315115.1"/>
    </source>
</evidence>
<reference evidence="2" key="1">
    <citation type="submission" date="2021-11" db="EMBL/GenBank/DDBJ databases">
        <title>Streptomyces corallinus and Kineosporia corallina sp. nov., two new coral-derived marine actinobacteria.</title>
        <authorList>
            <person name="Buangrab K."/>
            <person name="Sutthacheep M."/>
            <person name="Yeemin T."/>
            <person name="Harunari E."/>
            <person name="Igarashi Y."/>
            <person name="Sripreechasak P."/>
            <person name="Kanchanasin P."/>
            <person name="Tanasupawat S."/>
            <person name="Phongsopitanun W."/>
        </authorList>
    </citation>
    <scope>NUCLEOTIDE SEQUENCE</scope>
    <source>
        <strain evidence="2">JCM 31032</strain>
    </source>
</reference>
<dbReference type="SUPFAM" id="SSF53850">
    <property type="entry name" value="Periplasmic binding protein-like II"/>
    <property type="match status" value="1"/>
</dbReference>
<dbReference type="RefSeq" id="WP_231447920.1">
    <property type="nucleotide sequence ID" value="NZ_JAJOMB010000020.1"/>
</dbReference>
<dbReference type="InterPro" id="IPR050490">
    <property type="entry name" value="Bact_solute-bd_prot1"/>
</dbReference>
<comment type="caution">
    <text evidence="2">The sequence shown here is derived from an EMBL/GenBank/DDBJ whole genome shotgun (WGS) entry which is preliminary data.</text>
</comment>
<accession>A0A9X1SXE9</accession>
<name>A0A9X1SXE9_9ACTN</name>
<keyword evidence="3" id="KW-1185">Reference proteome</keyword>
<sequence length="460" mass="48184">MRSPRSTRRRTTTVVGAAFAALGVTLAGCADAGSSASGGSAASAPELPAQYVDAAKSFSESLLSNGEKTEGTVTVVGTLAGTERERLLSAFAPFEEATGIKVDYTGTEDYTTVIQAGVDSGNPVDVMTVSSMAMVRQYANSGDLKDVGSIVGADTLEKNFEQGLIDAATFDDKTYALYMSLDNFMVWYDPQKYDGPTDGDWDELSAWTEQQAASGSAPWCLGLSAGASTGWPGTFMVFNQIMKSQGPEFTAGLATGETKWSDPKVKAAFEAIGEIVHTDGMVYGGPSAALSTEPGAAGNGMYNDQCSLFEWGTYGAATLMAGNPAVKAGENLDFMPIPAENPDYAGTEAYTGTVVAAFADRPEVQSFLKYLASDEAQTLIAATGNYVAPNQNVPAEAYPNELLKKISTDLLSKDLAPLPSHTIDTSVRSTVYTAFSNYVQDASTLDAGLKSIDDAQAALG</sequence>
<gene>
    <name evidence="2" type="ORF">LR394_29840</name>
</gene>
<dbReference type="Pfam" id="PF01547">
    <property type="entry name" value="SBP_bac_1"/>
    <property type="match status" value="1"/>
</dbReference>
<dbReference type="PROSITE" id="PS51257">
    <property type="entry name" value="PROKAR_LIPOPROTEIN"/>
    <property type="match status" value="1"/>
</dbReference>
<protein>
    <submittedName>
        <fullName evidence="2">Extracellular solute-binding protein</fullName>
    </submittedName>
</protein>
<dbReference type="AlphaFoldDB" id="A0A9X1SXE9"/>
<keyword evidence="1" id="KW-0732">Signal</keyword>
<dbReference type="Gene3D" id="3.40.190.10">
    <property type="entry name" value="Periplasmic binding protein-like II"/>
    <property type="match status" value="1"/>
</dbReference>
<dbReference type="PANTHER" id="PTHR43649">
    <property type="entry name" value="ARABINOSE-BINDING PROTEIN-RELATED"/>
    <property type="match status" value="1"/>
</dbReference>